<evidence type="ECO:0000259" key="4">
    <source>
        <dbReference type="PROSITE" id="PS50956"/>
    </source>
</evidence>
<dbReference type="InterPro" id="IPR036390">
    <property type="entry name" value="WH_DNA-bd_sf"/>
</dbReference>
<dbReference type="InterPro" id="IPR019888">
    <property type="entry name" value="Tscrpt_reg_AsnC-like"/>
</dbReference>
<evidence type="ECO:0000256" key="3">
    <source>
        <dbReference type="ARBA" id="ARBA00023163"/>
    </source>
</evidence>
<dbReference type="InterPro" id="IPR000485">
    <property type="entry name" value="AsnC-type_HTH_dom"/>
</dbReference>
<keyword evidence="2" id="KW-0238">DNA-binding</keyword>
<proteinExistence type="predicted"/>
<dbReference type="InterPro" id="IPR011008">
    <property type="entry name" value="Dimeric_a/b-barrel"/>
</dbReference>
<dbReference type="PANTHER" id="PTHR30154">
    <property type="entry name" value="LEUCINE-RESPONSIVE REGULATORY PROTEIN"/>
    <property type="match status" value="1"/>
</dbReference>
<dbReference type="Pfam" id="PF01037">
    <property type="entry name" value="AsnC_trans_reg"/>
    <property type="match status" value="1"/>
</dbReference>
<dbReference type="Pfam" id="PF13412">
    <property type="entry name" value="HTH_24"/>
    <property type="match status" value="1"/>
</dbReference>
<keyword evidence="1" id="KW-0805">Transcription regulation</keyword>
<dbReference type="PROSITE" id="PS50956">
    <property type="entry name" value="HTH_ASNC_2"/>
    <property type="match status" value="1"/>
</dbReference>
<dbReference type="InterPro" id="IPR019887">
    <property type="entry name" value="Tscrpt_reg_AsnC/Lrp_C"/>
</dbReference>
<organism evidence="5 6">
    <name type="scientific">Saccharopolyspora rhizosphaerae</name>
    <dbReference type="NCBI Taxonomy" id="2492662"/>
    <lineage>
        <taxon>Bacteria</taxon>
        <taxon>Bacillati</taxon>
        <taxon>Actinomycetota</taxon>
        <taxon>Actinomycetes</taxon>
        <taxon>Pseudonocardiales</taxon>
        <taxon>Pseudonocardiaceae</taxon>
        <taxon>Saccharopolyspora</taxon>
    </lineage>
</organism>
<gene>
    <name evidence="5" type="ORF">EIL87_09190</name>
</gene>
<reference evidence="5 6" key="1">
    <citation type="submission" date="2018-11" db="EMBL/GenBank/DDBJ databases">
        <title>Saccharopolyspora rhizosphaerae sp. nov., an actinomycete isolated from rhizosphere soil in Thailand.</title>
        <authorList>
            <person name="Intra B."/>
            <person name="Euanorasetr J."/>
            <person name="Take A."/>
            <person name="Inahashi Y."/>
            <person name="Mori M."/>
            <person name="Panbangred W."/>
            <person name="Matsumoto A."/>
        </authorList>
    </citation>
    <scope>NUCLEOTIDE SEQUENCE [LARGE SCALE GENOMIC DNA]</scope>
    <source>
        <strain evidence="5 6">H219</strain>
    </source>
</reference>
<dbReference type="GO" id="GO:0005829">
    <property type="term" value="C:cytosol"/>
    <property type="evidence" value="ECO:0007669"/>
    <property type="project" value="TreeGrafter"/>
</dbReference>
<name>A0A3R8Q732_9PSEU</name>
<sequence>MCTTNSSSGCRVGECAHPPWFVRRFSSPDVGCSVVGDPVELDSVDWAILEELQNDATLPNRTLAERVGLAPSSCLQRVRRLREQGVITGSHTDVNPAATGLALEAVVAVNVRPHTRQIVDQFREFVMAQPETRSLLHVSGQADFLLHVAVQDTTHLQEFLVDKLASRTEVRNFTSSIVLEQLHTRALTPPKHLRPKRRTRP</sequence>
<dbReference type="Proteomes" id="UP000274515">
    <property type="component" value="Unassembled WGS sequence"/>
</dbReference>
<feature type="domain" description="HTH asnC-type" evidence="4">
    <location>
        <begin position="41"/>
        <end position="102"/>
    </location>
</feature>
<protein>
    <submittedName>
        <fullName evidence="5">Lrp/AsnC family transcriptional regulator</fullName>
    </submittedName>
</protein>
<comment type="caution">
    <text evidence="5">The sequence shown here is derived from an EMBL/GenBank/DDBJ whole genome shotgun (WGS) entry which is preliminary data.</text>
</comment>
<dbReference type="SUPFAM" id="SSF54909">
    <property type="entry name" value="Dimeric alpha+beta barrel"/>
    <property type="match status" value="1"/>
</dbReference>
<dbReference type="GO" id="GO:0043200">
    <property type="term" value="P:response to amino acid"/>
    <property type="evidence" value="ECO:0007669"/>
    <property type="project" value="TreeGrafter"/>
</dbReference>
<evidence type="ECO:0000256" key="1">
    <source>
        <dbReference type="ARBA" id="ARBA00023015"/>
    </source>
</evidence>
<dbReference type="PANTHER" id="PTHR30154:SF54">
    <property type="entry name" value="POSSIBLE TRANSCRIPTIONAL REGULATORY PROTEIN (PROBABLY LRP_ASNC-FAMILY)"/>
    <property type="match status" value="1"/>
</dbReference>
<dbReference type="Gene3D" id="1.10.10.10">
    <property type="entry name" value="Winged helix-like DNA-binding domain superfamily/Winged helix DNA-binding domain"/>
    <property type="match status" value="1"/>
</dbReference>
<keyword evidence="3" id="KW-0804">Transcription</keyword>
<dbReference type="InterPro" id="IPR036388">
    <property type="entry name" value="WH-like_DNA-bd_sf"/>
</dbReference>
<dbReference type="Gene3D" id="3.30.70.920">
    <property type="match status" value="1"/>
</dbReference>
<dbReference type="PRINTS" id="PR00033">
    <property type="entry name" value="HTHASNC"/>
</dbReference>
<dbReference type="SMART" id="SM00344">
    <property type="entry name" value="HTH_ASNC"/>
    <property type="match status" value="1"/>
</dbReference>
<accession>A0A3R8Q732</accession>
<evidence type="ECO:0000256" key="2">
    <source>
        <dbReference type="ARBA" id="ARBA00023125"/>
    </source>
</evidence>
<dbReference type="OrthoDB" id="4411089at2"/>
<evidence type="ECO:0000313" key="5">
    <source>
        <dbReference type="EMBL" id="RRO18387.1"/>
    </source>
</evidence>
<dbReference type="AlphaFoldDB" id="A0A3R8Q732"/>
<dbReference type="EMBL" id="RSAA01000007">
    <property type="protein sequence ID" value="RRO18387.1"/>
    <property type="molecule type" value="Genomic_DNA"/>
</dbReference>
<evidence type="ECO:0000313" key="6">
    <source>
        <dbReference type="Proteomes" id="UP000274515"/>
    </source>
</evidence>
<dbReference type="SUPFAM" id="SSF46785">
    <property type="entry name" value="Winged helix' DNA-binding domain"/>
    <property type="match status" value="1"/>
</dbReference>
<dbReference type="GO" id="GO:0043565">
    <property type="term" value="F:sequence-specific DNA binding"/>
    <property type="evidence" value="ECO:0007669"/>
    <property type="project" value="InterPro"/>
</dbReference>
<keyword evidence="6" id="KW-1185">Reference proteome</keyword>